<dbReference type="SUPFAM" id="SSF101744">
    <property type="entry name" value="Rof/RNase P subunit-like"/>
    <property type="match status" value="1"/>
</dbReference>
<accession>A0ABR1FXI6</accession>
<dbReference type="EMBL" id="JBBJCI010000208">
    <property type="protein sequence ID" value="KAK7240963.1"/>
    <property type="molecule type" value="Genomic_DNA"/>
</dbReference>
<feature type="region of interest" description="Disordered" evidence="1">
    <location>
        <begin position="1"/>
        <end position="22"/>
    </location>
</feature>
<dbReference type="Proteomes" id="UP001363151">
    <property type="component" value="Unassembled WGS sequence"/>
</dbReference>
<proteinExistence type="predicted"/>
<feature type="compositionally biased region" description="Basic and acidic residues" evidence="1">
    <location>
        <begin position="90"/>
        <end position="108"/>
    </location>
</feature>
<feature type="compositionally biased region" description="Basic residues" evidence="1">
    <location>
        <begin position="109"/>
        <end position="118"/>
    </location>
</feature>
<evidence type="ECO:0000313" key="2">
    <source>
        <dbReference type="EMBL" id="KAK7240963.1"/>
    </source>
</evidence>
<keyword evidence="3" id="KW-1185">Reference proteome</keyword>
<feature type="region of interest" description="Disordered" evidence="1">
    <location>
        <begin position="190"/>
        <end position="214"/>
    </location>
</feature>
<gene>
    <name evidence="2" type="ORF">SO694_00055267</name>
</gene>
<dbReference type="InterPro" id="IPR023534">
    <property type="entry name" value="Rof/RNase_P-like"/>
</dbReference>
<feature type="compositionally biased region" description="Basic residues" evidence="1">
    <location>
        <begin position="192"/>
        <end position="214"/>
    </location>
</feature>
<name>A0ABR1FXI6_AURAN</name>
<reference evidence="2 3" key="1">
    <citation type="submission" date="2024-03" db="EMBL/GenBank/DDBJ databases">
        <title>Aureococcus anophagefferens CCMP1851 and Kratosvirus quantuckense: Draft genome of a second virus-susceptible host strain in the model system.</title>
        <authorList>
            <person name="Chase E."/>
            <person name="Truchon A.R."/>
            <person name="Schepens W."/>
            <person name="Wilhelm S.W."/>
        </authorList>
    </citation>
    <scope>NUCLEOTIDE SEQUENCE [LARGE SCALE GENOMIC DNA]</scope>
    <source>
        <strain evidence="2 3">CCMP1851</strain>
    </source>
</reference>
<feature type="compositionally biased region" description="Basic residues" evidence="1">
    <location>
        <begin position="70"/>
        <end position="79"/>
    </location>
</feature>
<protein>
    <submittedName>
        <fullName evidence="2">Uncharacterized protein</fullName>
    </submittedName>
</protein>
<feature type="region of interest" description="Disordered" evidence="1">
    <location>
        <begin position="65"/>
        <end position="147"/>
    </location>
</feature>
<organism evidence="2 3">
    <name type="scientific">Aureococcus anophagefferens</name>
    <name type="common">Harmful bloom alga</name>
    <dbReference type="NCBI Taxonomy" id="44056"/>
    <lineage>
        <taxon>Eukaryota</taxon>
        <taxon>Sar</taxon>
        <taxon>Stramenopiles</taxon>
        <taxon>Ochrophyta</taxon>
        <taxon>Pelagophyceae</taxon>
        <taxon>Pelagomonadales</taxon>
        <taxon>Pelagomonadaceae</taxon>
        <taxon>Aureococcus</taxon>
    </lineage>
</organism>
<sequence length="214" mass="22832">MAAAAGSSAHLYAPLPDASGWRGDARSVADVMDYFGRCLTDDGAGGRALLESKLRRKALLLDGAAAAPRPARKRKRRHERRDADGAAARDAPRRAADVGDGAARESRARTPRGSRRFARGAAAGRRPRGRGPRVDGRRAPGGARAGGVARRRAGAVVDETAECFFLRTPADGLVRVAKRGAVFALHLDGGAPRRRRGRRRGAPPRRPPRRAFLA</sequence>
<evidence type="ECO:0000313" key="3">
    <source>
        <dbReference type="Proteomes" id="UP001363151"/>
    </source>
</evidence>
<comment type="caution">
    <text evidence="2">The sequence shown here is derived from an EMBL/GenBank/DDBJ whole genome shotgun (WGS) entry which is preliminary data.</text>
</comment>
<evidence type="ECO:0000256" key="1">
    <source>
        <dbReference type="SAM" id="MobiDB-lite"/>
    </source>
</evidence>